<name>W4G9V2_APHAT</name>
<dbReference type="OrthoDB" id="73864at2759"/>
<protein>
    <submittedName>
        <fullName evidence="1">Uncharacterized protein</fullName>
    </submittedName>
</protein>
<dbReference type="RefSeq" id="XP_009833995.1">
    <property type="nucleotide sequence ID" value="XM_009835693.1"/>
</dbReference>
<reference evidence="1" key="1">
    <citation type="submission" date="2013-12" db="EMBL/GenBank/DDBJ databases">
        <title>The Genome Sequence of Aphanomyces astaci APO3.</title>
        <authorList>
            <consortium name="The Broad Institute Genomics Platform"/>
            <person name="Russ C."/>
            <person name="Tyler B."/>
            <person name="van West P."/>
            <person name="Dieguez-Uribeondo J."/>
            <person name="Young S.K."/>
            <person name="Zeng Q."/>
            <person name="Gargeya S."/>
            <person name="Fitzgerald M."/>
            <person name="Abouelleil A."/>
            <person name="Alvarado L."/>
            <person name="Chapman S.B."/>
            <person name="Gainer-Dewar J."/>
            <person name="Goldberg J."/>
            <person name="Griggs A."/>
            <person name="Gujja S."/>
            <person name="Hansen M."/>
            <person name="Howarth C."/>
            <person name="Imamovic A."/>
            <person name="Ireland A."/>
            <person name="Larimer J."/>
            <person name="McCowan C."/>
            <person name="Murphy C."/>
            <person name="Pearson M."/>
            <person name="Poon T.W."/>
            <person name="Priest M."/>
            <person name="Roberts A."/>
            <person name="Saif S."/>
            <person name="Shea T."/>
            <person name="Sykes S."/>
            <person name="Wortman J."/>
            <person name="Nusbaum C."/>
            <person name="Birren B."/>
        </authorList>
    </citation>
    <scope>NUCLEOTIDE SEQUENCE [LARGE SCALE GENOMIC DNA]</scope>
    <source>
        <strain evidence="1">APO3</strain>
    </source>
</reference>
<dbReference type="AlphaFoldDB" id="W4G9V2"/>
<dbReference type="EMBL" id="KI913136">
    <property type="protein sequence ID" value="ETV76450.1"/>
    <property type="molecule type" value="Genomic_DNA"/>
</dbReference>
<sequence>MMGSLSIVDSRRSLFGSPVPVRLEEVDEVDHQSGLTFQVLDQMKAHGIELENRRVKAVDRLWHAVVGERNGFVGYDEYCRLYPSVAKFCTGSSTTANMVDDWAMDVPSDNALDHMHFHQLVKQLVEMWGPLLHVSPDELLDSMVHELIDPASYALRDCNRVNPHAIATAVHDLLGCMLPSGSWESSNAIVVRVLQLDGSTSTRYSATQAAVAYLDRVVAADSRWWTNPGLRGRTMTWLARHEEDTHFADLQALLLRLHISFDGVAPLMRLRLDPLVHSVRSLVLDAVVTMDSASLLPCLEWLRELTPPRWRVLASPIGVHPTMTTQAQVQVYLAKLSHFTLVPELCEFCNNHSVVDKQDLLVFIHTLSPLELGHFRETLQRPTHKFATAPGVKVAVAFYTSLSAMQRLEMKSQLHAILRETKANPPIPPNKGTPVPSLNKNVLHWTRSRPRRRQKSPACHHRRPLAPLLRPTMSAPSISLDSSSLAPMVVIKPHMWSDSHSPVRPLLNGDIFSPPKSAVAAAWSKSPLSHEKLHFEATYFDAPSISRHRLEFCPPQHVKHFSLPKVNERHVCDMNLDPTWVSPVDLTGVLD</sequence>
<proteinExistence type="predicted"/>
<evidence type="ECO:0000313" key="1">
    <source>
        <dbReference type="EMBL" id="ETV76450.1"/>
    </source>
</evidence>
<organism evidence="1">
    <name type="scientific">Aphanomyces astaci</name>
    <name type="common">Crayfish plague agent</name>
    <dbReference type="NCBI Taxonomy" id="112090"/>
    <lineage>
        <taxon>Eukaryota</taxon>
        <taxon>Sar</taxon>
        <taxon>Stramenopiles</taxon>
        <taxon>Oomycota</taxon>
        <taxon>Saprolegniomycetes</taxon>
        <taxon>Saprolegniales</taxon>
        <taxon>Verrucalvaceae</taxon>
        <taxon>Aphanomyces</taxon>
    </lineage>
</organism>
<dbReference type="GeneID" id="20811466"/>
<accession>W4G9V2</accession>
<gene>
    <name evidence="1" type="ORF">H257_09470</name>
</gene>
<dbReference type="VEuPathDB" id="FungiDB:H257_09470"/>